<organism evidence="12 13">
    <name type="scientific">Ophiocordyceps australis</name>
    <dbReference type="NCBI Taxonomy" id="1399860"/>
    <lineage>
        <taxon>Eukaryota</taxon>
        <taxon>Fungi</taxon>
        <taxon>Dikarya</taxon>
        <taxon>Ascomycota</taxon>
        <taxon>Pezizomycotina</taxon>
        <taxon>Sordariomycetes</taxon>
        <taxon>Hypocreomycetidae</taxon>
        <taxon>Hypocreales</taxon>
        <taxon>Ophiocordycipitaceae</taxon>
        <taxon>Ophiocordyceps</taxon>
    </lineage>
</organism>
<dbReference type="InterPro" id="IPR007187">
    <property type="entry name" value="Nucleoporin_Nup133/Nup155_C"/>
</dbReference>
<feature type="coiled-coil region" evidence="8">
    <location>
        <begin position="1313"/>
        <end position="1360"/>
    </location>
</feature>
<comment type="similarity">
    <text evidence="2">Belongs to the nucleoporin Nup133 family.</text>
</comment>
<dbReference type="GO" id="GO:0016973">
    <property type="term" value="P:poly(A)+ mRNA export from nucleus"/>
    <property type="evidence" value="ECO:0007669"/>
    <property type="project" value="TreeGrafter"/>
</dbReference>
<dbReference type="GO" id="GO:0000972">
    <property type="term" value="P:transcription-dependent tethering of RNA polymerase II gene DNA at nuclear periphery"/>
    <property type="evidence" value="ECO:0007669"/>
    <property type="project" value="TreeGrafter"/>
</dbReference>
<evidence type="ECO:0000256" key="9">
    <source>
        <dbReference type="SAM" id="MobiDB-lite"/>
    </source>
</evidence>
<dbReference type="InterPro" id="IPR014908">
    <property type="entry name" value="Nucleoporin_Nup133/Nup155_N"/>
</dbReference>
<keyword evidence="4" id="KW-0509">mRNA transport</keyword>
<dbReference type="Gene3D" id="2.130.10.10">
    <property type="entry name" value="YVTN repeat-like/Quinoprotein amine dehydrogenase"/>
    <property type="match status" value="1"/>
</dbReference>
<evidence type="ECO:0000259" key="11">
    <source>
        <dbReference type="Pfam" id="PF08801"/>
    </source>
</evidence>
<evidence type="ECO:0000256" key="2">
    <source>
        <dbReference type="ARBA" id="ARBA00005569"/>
    </source>
</evidence>
<evidence type="ECO:0000313" key="13">
    <source>
        <dbReference type="Proteomes" id="UP000224854"/>
    </source>
</evidence>
<evidence type="ECO:0008006" key="14">
    <source>
        <dbReference type="Google" id="ProtNLM"/>
    </source>
</evidence>
<keyword evidence="6" id="KW-0811">Translocation</keyword>
<keyword evidence="3" id="KW-0813">Transport</keyword>
<evidence type="ECO:0000256" key="4">
    <source>
        <dbReference type="ARBA" id="ARBA00022816"/>
    </source>
</evidence>
<dbReference type="SUPFAM" id="SSF117289">
    <property type="entry name" value="Nucleoporin domain"/>
    <property type="match status" value="1"/>
</dbReference>
<evidence type="ECO:0000256" key="8">
    <source>
        <dbReference type="SAM" id="Coils"/>
    </source>
</evidence>
<name>A0A2C5XWI3_9HYPO</name>
<evidence type="ECO:0000256" key="5">
    <source>
        <dbReference type="ARBA" id="ARBA00022927"/>
    </source>
</evidence>
<sequence>MFSAAVSEGGPATATRSRRRQRPKSSDNLVQQPKTKRARLPLPEHPPSNPDGHADSEATDSRPDRPISKTEASMMDGLLQTSRREGSVRSKKPKHADRAASKGDGSLVLSSTNAFTVAKLPALPDRIKTDWSVQQHAQVFAWSGHVLSLTLTHAFIWPYGVNTQSPETFVFTLPPASKPNDPLPVGCLVSPSAASAEPGLVVVMAATSKVIYWESISSAATFAFIKRDRSDVEDYIPGLRSGERPVAMTGVDSAGFILTFNTGRLAYLGVRDGHGRPSISVQFLSTNLPISSSGIFGSIRHAFSNLSLRSDIVAVRTDLNGRGAERTVVSLSSKCRLQSWKMHRGGHNEFIAQIDAREQLAMALQDSDGISQDFPVESFEAIDFTFVPKGLEAKYSNLSRLSDAMVSDDANMQHLLLLVNLTNQNVSRYALMEVILTSRDMAVGMIRPLLSYSTPLPPPGPTQGVQPRVYLPRPALVAFVVFDHAAVIASVAVPPESPESQLRADSQIVPPSFEDVVHFQGDEAHEVLGSGYEEAPAHSQGQDEARSTRHKAKNPAVLLLARGAGVIRILTTDVDRFASEQPPRVSAKSKLEQAVFFGAQQGNPLSFEGRQNVEFGNNEMANAACELSLEILKCETPFFSAVSACLEEHIAMRSAALERLITHINATGVVLDRATRWTLLYNAEKMHAAGFIWKRHQNFLASRSAMEHGTLIGSVIDIMNFGGPAGQQKVPAREKGQVDKVRFWFARNIHRLELLVAWCYELIKIYYADGSPDWSGTTELMDETIQLNIIVQTEAREFRGKNLGLYGLGRDQLRMGMLRDGYDGIPEPWTGEACVSNNMKRLTELCENWVRAHDEWPRRTNEGDRAPNSDPAILAAIRPNLPELADCMLISVLEHARWATVNSDNKSLAQEFVKAYDAERRNQPLVLAEFGFWDPAAKIAEKHGSLAALATVVLEHISALEGQLAEPKLALTQIEALSAQRSAKKAKLEDCFAKYGEPFAFPVYDCLLEKGGVSAIMAFDLDTLGFKTRFLRSRPSLARVSWINDVLNEKDMGHAADTLVDMAVESETHLWRKKIELSLGKLALMAEGEGASLQKGQTLMTVHHDEHRRQQKLERVANALSLAKIQDLLYGQVFQTTYDAVDGAAALNFAIEAHSTNIPRRQKALLQLFTDGMEKLLDHEVLDPFTLIDLLTLMHLSPEAKVVMVNPFWLALKVAQCACNLDESRDVKRLIWRRLYTRDDWTKLNDTLHKDDAEVITRLADTEMFALFVDCVRYQDERESFRYMAPKEALGVYTETLDDRFHAYSEAEQTKLLDAMRAEDKTLAQNLERAQLADWAAVTLDAAQKEVRNIQDDAAASDAQHVLDAREPLALMGRRPNAPAPTRTLLFGTK</sequence>
<evidence type="ECO:0000313" key="12">
    <source>
        <dbReference type="EMBL" id="PHH70238.1"/>
    </source>
</evidence>
<feature type="domain" description="Nucleoporin Nup133/Nup155-like C-terminal" evidence="10">
    <location>
        <begin position="679"/>
        <end position="1336"/>
    </location>
</feature>
<dbReference type="Proteomes" id="UP000224854">
    <property type="component" value="Unassembled WGS sequence"/>
</dbReference>
<feature type="domain" description="Nucleoporin Nup133/Nup155-like N-terminal" evidence="11">
    <location>
        <begin position="111"/>
        <end position="568"/>
    </location>
</feature>
<dbReference type="GO" id="GO:0031080">
    <property type="term" value="C:nuclear pore outer ring"/>
    <property type="evidence" value="ECO:0007669"/>
    <property type="project" value="TreeGrafter"/>
</dbReference>
<dbReference type="Pfam" id="PF08801">
    <property type="entry name" value="Nucleoporin_N"/>
    <property type="match status" value="1"/>
</dbReference>
<reference evidence="12 13" key="1">
    <citation type="submission" date="2017-06" db="EMBL/GenBank/DDBJ databases">
        <title>Ant-infecting Ophiocordyceps genomes reveal a high diversity of potential behavioral manipulation genes and a possible major role for enterotoxins.</title>
        <authorList>
            <person name="De Bekker C."/>
            <person name="Evans H.C."/>
            <person name="Brachmann A."/>
            <person name="Hughes D.P."/>
        </authorList>
    </citation>
    <scope>NUCLEOTIDE SEQUENCE [LARGE SCALE GENOMIC DNA]</scope>
    <source>
        <strain evidence="12 13">1348a</strain>
    </source>
</reference>
<keyword evidence="8" id="KW-0175">Coiled coil</keyword>
<dbReference type="Gene3D" id="1.20.58.1380">
    <property type="match status" value="1"/>
</dbReference>
<dbReference type="GO" id="GO:0017056">
    <property type="term" value="F:structural constituent of nuclear pore"/>
    <property type="evidence" value="ECO:0007669"/>
    <property type="project" value="InterPro"/>
</dbReference>
<keyword evidence="13" id="KW-1185">Reference proteome</keyword>
<keyword evidence="7" id="KW-0539">Nucleus</keyword>
<dbReference type="EMBL" id="NJEU01000825">
    <property type="protein sequence ID" value="PHH70238.1"/>
    <property type="molecule type" value="Genomic_DNA"/>
</dbReference>
<dbReference type="PANTHER" id="PTHR13405:SF11">
    <property type="entry name" value="NUCLEAR PORE COMPLEX PROTEIN NUP133"/>
    <property type="match status" value="1"/>
</dbReference>
<feature type="compositionally biased region" description="Basic and acidic residues" evidence="9">
    <location>
        <begin position="52"/>
        <end position="68"/>
    </location>
</feature>
<keyword evidence="5" id="KW-0653">Protein transport</keyword>
<evidence type="ECO:0000259" key="10">
    <source>
        <dbReference type="Pfam" id="PF03177"/>
    </source>
</evidence>
<comment type="caution">
    <text evidence="12">The sequence shown here is derived from an EMBL/GenBank/DDBJ whole genome shotgun (WGS) entry which is preliminary data.</text>
</comment>
<evidence type="ECO:0000256" key="6">
    <source>
        <dbReference type="ARBA" id="ARBA00023010"/>
    </source>
</evidence>
<accession>A0A2C5XWI3</accession>
<feature type="region of interest" description="Disordered" evidence="9">
    <location>
        <begin position="1"/>
        <end position="104"/>
    </location>
</feature>
<dbReference type="InterPro" id="IPR015943">
    <property type="entry name" value="WD40/YVTN_repeat-like_dom_sf"/>
</dbReference>
<dbReference type="GO" id="GO:0006606">
    <property type="term" value="P:protein import into nucleus"/>
    <property type="evidence" value="ECO:0007669"/>
    <property type="project" value="TreeGrafter"/>
</dbReference>
<proteinExistence type="inferred from homology"/>
<protein>
    <recommendedName>
        <fullName evidence="14">Nucleoporin Nup133/Nup155-like N-terminal domain-containing protein</fullName>
    </recommendedName>
</protein>
<comment type="subcellular location">
    <subcellularLocation>
        <location evidence="1">Nucleus envelope</location>
    </subcellularLocation>
</comment>
<dbReference type="PANTHER" id="PTHR13405">
    <property type="entry name" value="NUCLEAR PORE COMPLEX PROTEIN NUP133"/>
    <property type="match status" value="1"/>
</dbReference>
<evidence type="ECO:0000256" key="7">
    <source>
        <dbReference type="ARBA" id="ARBA00023242"/>
    </source>
</evidence>
<dbReference type="OrthoDB" id="103454at2759"/>
<evidence type="ECO:0000256" key="1">
    <source>
        <dbReference type="ARBA" id="ARBA00004259"/>
    </source>
</evidence>
<dbReference type="Pfam" id="PF03177">
    <property type="entry name" value="Nucleoporin_C"/>
    <property type="match status" value="1"/>
</dbReference>
<gene>
    <name evidence="12" type="ORF">CDD82_7251</name>
</gene>
<evidence type="ECO:0000256" key="3">
    <source>
        <dbReference type="ARBA" id="ARBA00022448"/>
    </source>
</evidence>
<dbReference type="InterPro" id="IPR037624">
    <property type="entry name" value="Nup133-like"/>
</dbReference>